<dbReference type="PANTHER" id="PTHR30268:SF0">
    <property type="entry name" value="L-RHAMNOSE ISOMERASE"/>
    <property type="match status" value="1"/>
</dbReference>
<dbReference type="GO" id="GO:0019324">
    <property type="term" value="P:L-lyxose metabolic process"/>
    <property type="evidence" value="ECO:0007669"/>
    <property type="project" value="TreeGrafter"/>
</dbReference>
<dbReference type="NCBIfam" id="TIGR02635">
    <property type="entry name" value="RhaI_grampos"/>
    <property type="match status" value="1"/>
</dbReference>
<accession>A0A919SWP9</accession>
<dbReference type="InterPro" id="IPR036237">
    <property type="entry name" value="Xyl_isomerase-like_sf"/>
</dbReference>
<keyword evidence="2" id="KW-0479">Metal-binding</keyword>
<dbReference type="InterPro" id="IPR009308">
    <property type="entry name" value="Rhamnose_isomerase"/>
</dbReference>
<sequence>MADLAAVKRALAAQRIETPSWAFGNSGTRFKVFAQAGVPRNPQEKIADAATVHRFTGVAPTVALHIPWDKVDDYAELRSYAESLGVGIGAVNTNVFQDDAYKLGSVTNPDAGVRRKATDHLLEAIAIMDATGSRDLKLWFADGINYPGQDDLRNRQDRLAAALRETYDRLGADQRILLEYKLFEPAFYATDVPDWGTSYAHCIELGEKATVCIDTGHHAPGTNIEFIVAFLLRQNKLGAFDFNSRFYADDDLMAGAADPFQLFRIMYEIVRGGALDPAYGINFMLDQCHNIETKIPAIIRSVMNIQEATAKALLVDRDALSRAQNDGDVLEANAVLMDAYNTDVRPLLAEVRADAGLDPNPVAAYRRSGYQERIVQDRVGGQQAGWGA</sequence>
<name>A0A919SWP9_9ACTN</name>
<reference evidence="6" key="1">
    <citation type="submission" date="2021-03" db="EMBL/GenBank/DDBJ databases">
        <title>Whole genome shotgun sequence of Actinoplanes auranticolor NBRC 12245.</title>
        <authorList>
            <person name="Komaki H."/>
            <person name="Tamura T."/>
        </authorList>
    </citation>
    <scope>NUCLEOTIDE SEQUENCE</scope>
    <source>
        <strain evidence="6">NBRC 12245</strain>
    </source>
</reference>
<keyword evidence="4 6" id="KW-0413">Isomerase</keyword>
<dbReference type="RefSeq" id="WP_212994572.1">
    <property type="nucleotide sequence ID" value="NZ_BAABEA010000003.1"/>
</dbReference>
<dbReference type="AlphaFoldDB" id="A0A919SWP9"/>
<comment type="caution">
    <text evidence="6">The sequence shown here is derived from an EMBL/GenBank/DDBJ whole genome shotgun (WGS) entry which is preliminary data.</text>
</comment>
<dbReference type="GO" id="GO:0008740">
    <property type="term" value="F:L-rhamnose isomerase activity"/>
    <property type="evidence" value="ECO:0007669"/>
    <property type="project" value="InterPro"/>
</dbReference>
<dbReference type="Proteomes" id="UP000681340">
    <property type="component" value="Unassembled WGS sequence"/>
</dbReference>
<evidence type="ECO:0000313" key="7">
    <source>
        <dbReference type="Proteomes" id="UP000681340"/>
    </source>
</evidence>
<dbReference type="Gene3D" id="3.20.20.150">
    <property type="entry name" value="Divalent-metal-dependent TIM barrel enzymes"/>
    <property type="match status" value="1"/>
</dbReference>
<evidence type="ECO:0000256" key="1">
    <source>
        <dbReference type="ARBA" id="ARBA00022490"/>
    </source>
</evidence>
<evidence type="ECO:0000256" key="2">
    <source>
        <dbReference type="ARBA" id="ARBA00022723"/>
    </source>
</evidence>
<evidence type="ECO:0000256" key="5">
    <source>
        <dbReference type="ARBA" id="ARBA00023308"/>
    </source>
</evidence>
<dbReference type="PANTHER" id="PTHR30268">
    <property type="entry name" value="L-RHAMNOSE ISOMERASE"/>
    <property type="match status" value="1"/>
</dbReference>
<dbReference type="Pfam" id="PF06134">
    <property type="entry name" value="RhaA"/>
    <property type="match status" value="1"/>
</dbReference>
<dbReference type="InterPro" id="IPR013457">
    <property type="entry name" value="Rhamnose_iso-rel"/>
</dbReference>
<evidence type="ECO:0000256" key="3">
    <source>
        <dbReference type="ARBA" id="ARBA00023211"/>
    </source>
</evidence>
<protein>
    <submittedName>
        <fullName evidence="6">L-rhamnose isomerase</fullName>
    </submittedName>
</protein>
<evidence type="ECO:0000313" key="6">
    <source>
        <dbReference type="EMBL" id="GIM79882.1"/>
    </source>
</evidence>
<keyword evidence="5" id="KW-0684">Rhamnose metabolism</keyword>
<keyword evidence="3" id="KW-0464">Manganese</keyword>
<keyword evidence="1" id="KW-0963">Cytoplasm</keyword>
<organism evidence="6 7">
    <name type="scientific">Actinoplanes auranticolor</name>
    <dbReference type="NCBI Taxonomy" id="47988"/>
    <lineage>
        <taxon>Bacteria</taxon>
        <taxon>Bacillati</taxon>
        <taxon>Actinomycetota</taxon>
        <taxon>Actinomycetes</taxon>
        <taxon>Micromonosporales</taxon>
        <taxon>Micromonosporaceae</taxon>
        <taxon>Actinoplanes</taxon>
    </lineage>
</organism>
<dbReference type="GO" id="GO:0019301">
    <property type="term" value="P:rhamnose catabolic process"/>
    <property type="evidence" value="ECO:0007669"/>
    <property type="project" value="TreeGrafter"/>
</dbReference>
<dbReference type="InterPro" id="IPR050337">
    <property type="entry name" value="L-rhamnose_isomerase"/>
</dbReference>
<dbReference type="SUPFAM" id="SSF51658">
    <property type="entry name" value="Xylose isomerase-like"/>
    <property type="match status" value="1"/>
</dbReference>
<gene>
    <name evidence="6" type="primary">rhaA</name>
    <name evidence="6" type="ORF">Aau02nite_87950</name>
</gene>
<dbReference type="EMBL" id="BOQL01000085">
    <property type="protein sequence ID" value="GIM79882.1"/>
    <property type="molecule type" value="Genomic_DNA"/>
</dbReference>
<dbReference type="GO" id="GO:0030145">
    <property type="term" value="F:manganese ion binding"/>
    <property type="evidence" value="ECO:0007669"/>
    <property type="project" value="InterPro"/>
</dbReference>
<evidence type="ECO:0000256" key="4">
    <source>
        <dbReference type="ARBA" id="ARBA00023235"/>
    </source>
</evidence>
<proteinExistence type="predicted"/>
<keyword evidence="7" id="KW-1185">Reference proteome</keyword>